<dbReference type="EMBL" id="ML179339">
    <property type="protein sequence ID" value="THU90287.1"/>
    <property type="molecule type" value="Genomic_DNA"/>
</dbReference>
<keyword evidence="3" id="KW-1185">Reference proteome</keyword>
<evidence type="ECO:0000313" key="2">
    <source>
        <dbReference type="EMBL" id="THU90287.1"/>
    </source>
</evidence>
<proteinExistence type="predicted"/>
<reference evidence="2 3" key="1">
    <citation type="journal article" date="2019" name="Nat. Ecol. Evol.">
        <title>Megaphylogeny resolves global patterns of mushroom evolution.</title>
        <authorList>
            <person name="Varga T."/>
            <person name="Krizsan K."/>
            <person name="Foldi C."/>
            <person name="Dima B."/>
            <person name="Sanchez-Garcia M."/>
            <person name="Sanchez-Ramirez S."/>
            <person name="Szollosi G.J."/>
            <person name="Szarkandi J.G."/>
            <person name="Papp V."/>
            <person name="Albert L."/>
            <person name="Andreopoulos W."/>
            <person name="Angelini C."/>
            <person name="Antonin V."/>
            <person name="Barry K.W."/>
            <person name="Bougher N.L."/>
            <person name="Buchanan P."/>
            <person name="Buyck B."/>
            <person name="Bense V."/>
            <person name="Catcheside P."/>
            <person name="Chovatia M."/>
            <person name="Cooper J."/>
            <person name="Damon W."/>
            <person name="Desjardin D."/>
            <person name="Finy P."/>
            <person name="Geml J."/>
            <person name="Haridas S."/>
            <person name="Hughes K."/>
            <person name="Justo A."/>
            <person name="Karasinski D."/>
            <person name="Kautmanova I."/>
            <person name="Kiss B."/>
            <person name="Kocsube S."/>
            <person name="Kotiranta H."/>
            <person name="LaButti K.M."/>
            <person name="Lechner B.E."/>
            <person name="Liimatainen K."/>
            <person name="Lipzen A."/>
            <person name="Lukacs Z."/>
            <person name="Mihaltcheva S."/>
            <person name="Morgado L.N."/>
            <person name="Niskanen T."/>
            <person name="Noordeloos M.E."/>
            <person name="Ohm R.A."/>
            <person name="Ortiz-Santana B."/>
            <person name="Ovrebo C."/>
            <person name="Racz N."/>
            <person name="Riley R."/>
            <person name="Savchenko A."/>
            <person name="Shiryaev A."/>
            <person name="Soop K."/>
            <person name="Spirin V."/>
            <person name="Szebenyi C."/>
            <person name="Tomsovsky M."/>
            <person name="Tulloss R.E."/>
            <person name="Uehling J."/>
            <person name="Grigoriev I.V."/>
            <person name="Vagvolgyi C."/>
            <person name="Papp T."/>
            <person name="Martin F.M."/>
            <person name="Miettinen O."/>
            <person name="Hibbett D.S."/>
            <person name="Nagy L.G."/>
        </authorList>
    </citation>
    <scope>NUCLEOTIDE SEQUENCE [LARGE SCALE GENOMIC DNA]</scope>
    <source>
        <strain evidence="2 3">CBS 962.96</strain>
    </source>
</reference>
<evidence type="ECO:0000313" key="3">
    <source>
        <dbReference type="Proteomes" id="UP000297245"/>
    </source>
</evidence>
<dbReference type="Proteomes" id="UP000297245">
    <property type="component" value="Unassembled WGS sequence"/>
</dbReference>
<organism evidence="2 3">
    <name type="scientific">Dendrothele bispora (strain CBS 962.96)</name>
    <dbReference type="NCBI Taxonomy" id="1314807"/>
    <lineage>
        <taxon>Eukaryota</taxon>
        <taxon>Fungi</taxon>
        <taxon>Dikarya</taxon>
        <taxon>Basidiomycota</taxon>
        <taxon>Agaricomycotina</taxon>
        <taxon>Agaricomycetes</taxon>
        <taxon>Agaricomycetidae</taxon>
        <taxon>Agaricales</taxon>
        <taxon>Agaricales incertae sedis</taxon>
        <taxon>Dendrothele</taxon>
    </lineage>
</organism>
<sequence length="158" mass="17939">MFPHSKPLVESLFSSMHNCHHVPSTPINTYSSDRGTHGMETFDGNHTSRSAMEEQFLKKVLVELERSKDHRHLPKNSGTAGAIRVLHMSYGYSTRGLRLTCGLNKQDYGTSFLSARSRFYSCLMLQLLLAITLKVSRNPKPSPRLQSSEYRSRLDKLP</sequence>
<gene>
    <name evidence="2" type="ORF">K435DRAFT_802117</name>
</gene>
<accession>A0A4S8LM42</accession>
<dbReference type="AlphaFoldDB" id="A0A4S8LM42"/>
<feature type="region of interest" description="Disordered" evidence="1">
    <location>
        <begin position="139"/>
        <end position="158"/>
    </location>
</feature>
<name>A0A4S8LM42_DENBC</name>
<protein>
    <submittedName>
        <fullName evidence="2">Uncharacterized protein</fullName>
    </submittedName>
</protein>
<evidence type="ECO:0000256" key="1">
    <source>
        <dbReference type="SAM" id="MobiDB-lite"/>
    </source>
</evidence>